<evidence type="ECO:0000313" key="4">
    <source>
        <dbReference type="Proteomes" id="UP000293902"/>
    </source>
</evidence>
<geneLocation type="plasmid" evidence="1 4">
    <name>unnamed1</name>
</geneLocation>
<dbReference type="EMBL" id="QLNI01000040">
    <property type="protein sequence ID" value="RAM00692.1"/>
    <property type="molecule type" value="Genomic_DNA"/>
</dbReference>
<organism evidence="2 3">
    <name type="scientific">Desulfobacter hydrogenophilus</name>
    <dbReference type="NCBI Taxonomy" id="2291"/>
    <lineage>
        <taxon>Bacteria</taxon>
        <taxon>Pseudomonadati</taxon>
        <taxon>Thermodesulfobacteriota</taxon>
        <taxon>Desulfobacteria</taxon>
        <taxon>Desulfobacterales</taxon>
        <taxon>Desulfobacteraceae</taxon>
        <taxon>Desulfobacter</taxon>
    </lineage>
</organism>
<evidence type="ECO:0000313" key="1">
    <source>
        <dbReference type="EMBL" id="QBH15733.1"/>
    </source>
</evidence>
<proteinExistence type="predicted"/>
<accession>A0A328FB84</accession>
<evidence type="ECO:0000313" key="3">
    <source>
        <dbReference type="Proteomes" id="UP000248798"/>
    </source>
</evidence>
<reference evidence="1 4" key="2">
    <citation type="submission" date="2019-02" db="EMBL/GenBank/DDBJ databases">
        <title>Complete genome sequence of Desulfobacter hydrogenophilus AcRS1.</title>
        <authorList>
            <person name="Marietou A."/>
            <person name="Lund M.B."/>
            <person name="Marshall I.P.G."/>
            <person name="Schreiber L."/>
            <person name="Jorgensen B."/>
        </authorList>
    </citation>
    <scope>NUCLEOTIDE SEQUENCE [LARGE SCALE GENOMIC DNA]</scope>
    <source>
        <strain evidence="1 4">AcRS1</strain>
        <plasmid evidence="1 4">unnamed1</plasmid>
    </source>
</reference>
<evidence type="ECO:0000313" key="2">
    <source>
        <dbReference type="EMBL" id="RAM00692.1"/>
    </source>
</evidence>
<dbReference type="RefSeq" id="WP_111959057.1">
    <property type="nucleotide sequence ID" value="NZ_CP036314.1"/>
</dbReference>
<protein>
    <submittedName>
        <fullName evidence="2">Uncharacterized protein</fullName>
    </submittedName>
</protein>
<dbReference type="Proteomes" id="UP000293902">
    <property type="component" value="Plasmid unnamed1"/>
</dbReference>
<dbReference type="Proteomes" id="UP000248798">
    <property type="component" value="Unassembled WGS sequence"/>
</dbReference>
<dbReference type="GeneID" id="39462800"/>
<sequence length="223" mass="26251">MAIEDLYNQFNELFNRAVVHIESIYMKFEAVGLLDGFMERTYAYELYHQLRCAQEVLDYKDFVIHAEPQKQRTLFFRKIIERLINENDNPNKIAFQKSVMPDMLVHMPNNIDINIAMLEVKPEKKQPGKIPEDGQPWRGFAKDIRVIKEFLDGGDDVQGYYRGISLLYKTDYGFNSEDEIKNSYAGIIKGTLGDAWEEYQDRILLLWHKEPASEVVQIPWYEN</sequence>
<reference evidence="2 3" key="1">
    <citation type="submission" date="2018-06" db="EMBL/GenBank/DDBJ databases">
        <title>Complete Genome Sequence of Desulfobacter hydrogenophilus (DSM3380).</title>
        <authorList>
            <person name="Marietou A."/>
            <person name="Schreiber L."/>
            <person name="Marshall I."/>
            <person name="Jorgensen B."/>
        </authorList>
    </citation>
    <scope>NUCLEOTIDE SEQUENCE [LARGE SCALE GENOMIC DNA]</scope>
    <source>
        <strain evidence="2 3">DSM 3380</strain>
    </source>
</reference>
<gene>
    <name evidence="2" type="ORF">DO021_17615</name>
    <name evidence="1" type="ORF">EYB58_22950</name>
</gene>
<dbReference type="OrthoDB" id="8907997at2"/>
<dbReference type="AlphaFoldDB" id="A0A328FB84"/>
<keyword evidence="1" id="KW-0614">Plasmid</keyword>
<dbReference type="EMBL" id="CP036314">
    <property type="protein sequence ID" value="QBH15733.1"/>
    <property type="molecule type" value="Genomic_DNA"/>
</dbReference>
<name>A0A328FB84_9BACT</name>
<keyword evidence="4" id="KW-1185">Reference proteome</keyword>